<dbReference type="EMBL" id="QKYT01001636">
    <property type="protein sequence ID" value="RIA79042.1"/>
    <property type="molecule type" value="Genomic_DNA"/>
</dbReference>
<dbReference type="Proteomes" id="UP000265703">
    <property type="component" value="Unassembled WGS sequence"/>
</dbReference>
<comment type="caution">
    <text evidence="2">The sequence shown here is derived from an EMBL/GenBank/DDBJ whole genome shotgun (WGS) entry which is preliminary data.</text>
</comment>
<keyword evidence="1" id="KW-0472">Membrane</keyword>
<organism evidence="2 3">
    <name type="scientific">Glomus cerebriforme</name>
    <dbReference type="NCBI Taxonomy" id="658196"/>
    <lineage>
        <taxon>Eukaryota</taxon>
        <taxon>Fungi</taxon>
        <taxon>Fungi incertae sedis</taxon>
        <taxon>Mucoromycota</taxon>
        <taxon>Glomeromycotina</taxon>
        <taxon>Glomeromycetes</taxon>
        <taxon>Glomerales</taxon>
        <taxon>Glomeraceae</taxon>
        <taxon>Glomus</taxon>
    </lineage>
</organism>
<dbReference type="AlphaFoldDB" id="A0A397S0H0"/>
<reference evidence="2 3" key="1">
    <citation type="submission" date="2018-06" db="EMBL/GenBank/DDBJ databases">
        <title>Comparative genomics reveals the genomic features of Rhizophagus irregularis, R. cerebriforme, R. diaphanum and Gigaspora rosea, and their symbiotic lifestyle signature.</title>
        <authorList>
            <person name="Morin E."/>
            <person name="San Clemente H."/>
            <person name="Chen E.C.H."/>
            <person name="De La Providencia I."/>
            <person name="Hainaut M."/>
            <person name="Kuo A."/>
            <person name="Kohler A."/>
            <person name="Murat C."/>
            <person name="Tang N."/>
            <person name="Roy S."/>
            <person name="Loubradou J."/>
            <person name="Henrissat B."/>
            <person name="Grigoriev I.V."/>
            <person name="Corradi N."/>
            <person name="Roux C."/>
            <person name="Martin F.M."/>
        </authorList>
    </citation>
    <scope>NUCLEOTIDE SEQUENCE [LARGE SCALE GENOMIC DNA]</scope>
    <source>
        <strain evidence="2 3">DAOM 227022</strain>
    </source>
</reference>
<keyword evidence="1" id="KW-0812">Transmembrane</keyword>
<gene>
    <name evidence="2" type="ORF">C1645_841696</name>
</gene>
<keyword evidence="1" id="KW-1133">Transmembrane helix</keyword>
<evidence type="ECO:0000313" key="3">
    <source>
        <dbReference type="Proteomes" id="UP000265703"/>
    </source>
</evidence>
<name>A0A397S0H0_9GLOM</name>
<protein>
    <submittedName>
        <fullName evidence="2">Uncharacterized protein</fullName>
    </submittedName>
</protein>
<evidence type="ECO:0000256" key="1">
    <source>
        <dbReference type="SAM" id="Phobius"/>
    </source>
</evidence>
<proteinExistence type="predicted"/>
<accession>A0A397S0H0</accession>
<feature type="transmembrane region" description="Helical" evidence="1">
    <location>
        <begin position="21"/>
        <end position="47"/>
    </location>
</feature>
<keyword evidence="3" id="KW-1185">Reference proteome</keyword>
<sequence>MELPINEKEKTKNIPTYYYKLFLGLFLTEIIFCIIGTVIGTTILILIDDVM</sequence>
<evidence type="ECO:0000313" key="2">
    <source>
        <dbReference type="EMBL" id="RIA79042.1"/>
    </source>
</evidence>